<dbReference type="PANTHER" id="PTHR10631:SF3">
    <property type="entry name" value="TRNA (GUANINE(26)-N(2))-DIMETHYLTRANSFERASE"/>
    <property type="match status" value="1"/>
</dbReference>
<keyword evidence="14" id="KW-1185">Reference proteome</keyword>
<feature type="compositionally biased region" description="Basic and acidic residues" evidence="11">
    <location>
        <begin position="532"/>
        <end position="551"/>
    </location>
</feature>
<sequence length="614" mass="69134">MASRELENAVKVTEGKAEMCFPDSNSVFYNPVQEFNRDLSAAVLRLFSKEFSCNNKNKKSKKRPYNVDELKGEDKRKDELQQDDSNHLEMKRDVDCGEHADETGQTIGTICSEPEVDSGITILEGLAASGLRSVRYALEIPGVKNVTANDISEDAYRMMKLNIQHNKVQQIVSPSKEDAGLLMYKHRHPPSSRFDAIDLDPYGSASTFLDSAVQAVSDGGILLITCTDMGVLCGNHSEACFGKYGSMSLKAKFCHEMALRILLFSLESHANRYKRYIKPLLSISVDFYVRVFVQVFTSPSEVKRSASKHCLVFLCTGCGTFHLQPMGRRIEEGRSKKYPPALGPPVGPFCDQCGGKFHLGGPIWKEPIHNVEFVDKLLKSVKEKPDLFKTSDRIIGLLSVIEEELPDCPLYYTVDHLCGVLHCSTPSLIQIRSAVLEAGYQASSSHACKTALKTDAPHNVVWDIMRCWEKLNPVKRKKENSPGACILSKEPVIQVSFEAKPGANPASRQKKLLRYQENPEANWGPKPRAKRKKDEETIEEKRQRLQGRRTVEEEKDYYKQFPCKRFKAGKCEYGEECKYSHDANLNIGKRKLRNGSKERSAEMDSKDEDITEPS</sequence>
<evidence type="ECO:0000256" key="2">
    <source>
        <dbReference type="ARBA" id="ARBA00022603"/>
    </source>
</evidence>
<evidence type="ECO:0000256" key="6">
    <source>
        <dbReference type="ARBA" id="ARBA00022884"/>
    </source>
</evidence>
<keyword evidence="3 10" id="KW-0808">Transferase</keyword>
<evidence type="ECO:0000313" key="13">
    <source>
        <dbReference type="EMBL" id="CAH3020879.1"/>
    </source>
</evidence>
<evidence type="ECO:0000256" key="10">
    <source>
        <dbReference type="PROSITE-ProRule" id="PRU00958"/>
    </source>
</evidence>
<name>A0ABN8LZ33_9CNID</name>
<dbReference type="SUPFAM" id="SSF53335">
    <property type="entry name" value="S-adenosyl-L-methionine-dependent methyltransferases"/>
    <property type="match status" value="1"/>
</dbReference>
<accession>A0ABN8LZ33</accession>
<dbReference type="Pfam" id="PF02005">
    <property type="entry name" value="TRM"/>
    <property type="match status" value="1"/>
</dbReference>
<feature type="region of interest" description="Disordered" evidence="11">
    <location>
        <begin position="514"/>
        <end position="551"/>
    </location>
</feature>
<evidence type="ECO:0000256" key="5">
    <source>
        <dbReference type="ARBA" id="ARBA00022694"/>
    </source>
</evidence>
<feature type="zinc finger region" description="C3H1-type" evidence="9">
    <location>
        <begin position="557"/>
        <end position="584"/>
    </location>
</feature>
<organism evidence="13 14">
    <name type="scientific">Porites evermanni</name>
    <dbReference type="NCBI Taxonomy" id="104178"/>
    <lineage>
        <taxon>Eukaryota</taxon>
        <taxon>Metazoa</taxon>
        <taxon>Cnidaria</taxon>
        <taxon>Anthozoa</taxon>
        <taxon>Hexacorallia</taxon>
        <taxon>Scleractinia</taxon>
        <taxon>Fungiina</taxon>
        <taxon>Poritidae</taxon>
        <taxon>Porites</taxon>
    </lineage>
</organism>
<proteinExistence type="inferred from homology"/>
<dbReference type="InterPro" id="IPR042296">
    <property type="entry name" value="tRNA_met_Trm1_C"/>
</dbReference>
<dbReference type="PANTHER" id="PTHR10631">
    <property type="entry name" value="N 2 ,N 2 -DIMETHYLGUANOSINE TRNA METHYLTRANSFERASE"/>
    <property type="match status" value="1"/>
</dbReference>
<reference evidence="13 14" key="1">
    <citation type="submission" date="2022-05" db="EMBL/GenBank/DDBJ databases">
        <authorList>
            <consortium name="Genoscope - CEA"/>
            <person name="William W."/>
        </authorList>
    </citation>
    <scope>NUCLEOTIDE SEQUENCE [LARGE SCALE GENOMIC DNA]</scope>
</reference>
<feature type="compositionally biased region" description="Basic and acidic residues" evidence="11">
    <location>
        <begin position="595"/>
        <end position="604"/>
    </location>
</feature>
<keyword evidence="4 10" id="KW-0949">S-adenosyl-L-methionine</keyword>
<comment type="similarity">
    <text evidence="10">Belongs to the class I-like SAM-binding methyltransferase superfamily. Trm1 family.</text>
</comment>
<dbReference type="EMBL" id="CALNXI010000162">
    <property type="protein sequence ID" value="CAH3020879.1"/>
    <property type="molecule type" value="Genomic_DNA"/>
</dbReference>
<comment type="caution">
    <text evidence="13">The sequence shown here is derived from an EMBL/GenBank/DDBJ whole genome shotgun (WGS) entry which is preliminary data.</text>
</comment>
<dbReference type="InterPro" id="IPR029063">
    <property type="entry name" value="SAM-dependent_MTases_sf"/>
</dbReference>
<dbReference type="SMART" id="SM00356">
    <property type="entry name" value="ZnF_C3H1"/>
    <property type="match status" value="1"/>
</dbReference>
<keyword evidence="9" id="KW-0479">Metal-binding</keyword>
<dbReference type="CDD" id="cd02440">
    <property type="entry name" value="AdoMet_MTases"/>
    <property type="match status" value="1"/>
</dbReference>
<evidence type="ECO:0000256" key="11">
    <source>
        <dbReference type="SAM" id="MobiDB-lite"/>
    </source>
</evidence>
<comment type="catalytic activity">
    <reaction evidence="8 10">
        <text>guanosine(26) in tRNA + 2 S-adenosyl-L-methionine = N(2)-dimethylguanosine(26) in tRNA + 2 S-adenosyl-L-homocysteine + 2 H(+)</text>
        <dbReference type="Rhea" id="RHEA:43140"/>
        <dbReference type="Rhea" id="RHEA-COMP:10359"/>
        <dbReference type="Rhea" id="RHEA-COMP:10360"/>
        <dbReference type="ChEBI" id="CHEBI:15378"/>
        <dbReference type="ChEBI" id="CHEBI:57856"/>
        <dbReference type="ChEBI" id="CHEBI:59789"/>
        <dbReference type="ChEBI" id="CHEBI:74269"/>
        <dbReference type="ChEBI" id="CHEBI:74513"/>
        <dbReference type="EC" id="2.1.1.216"/>
    </reaction>
</comment>
<keyword evidence="1 10" id="KW-0820">tRNA-binding</keyword>
<dbReference type="InterPro" id="IPR002905">
    <property type="entry name" value="Trm1"/>
</dbReference>
<evidence type="ECO:0000313" key="14">
    <source>
        <dbReference type="Proteomes" id="UP001159427"/>
    </source>
</evidence>
<keyword evidence="2 10" id="KW-0489">Methyltransferase</keyword>
<dbReference type="Gene3D" id="3.40.50.150">
    <property type="entry name" value="Vaccinia Virus protein VP39"/>
    <property type="match status" value="1"/>
</dbReference>
<protein>
    <recommendedName>
        <fullName evidence="7 10">tRNA (guanine(26)-N(2))-dimethyltransferase</fullName>
        <ecNumber evidence="7 10">2.1.1.216</ecNumber>
    </recommendedName>
</protein>
<dbReference type="Gene3D" id="3.30.56.70">
    <property type="entry name" value="N2,N2-dimethylguanosine tRNA methyltransferase, C-terminal domain"/>
    <property type="match status" value="1"/>
</dbReference>
<dbReference type="NCBIfam" id="TIGR00308">
    <property type="entry name" value="TRM1"/>
    <property type="match status" value="1"/>
</dbReference>
<evidence type="ECO:0000256" key="9">
    <source>
        <dbReference type="PROSITE-ProRule" id="PRU00723"/>
    </source>
</evidence>
<evidence type="ECO:0000256" key="1">
    <source>
        <dbReference type="ARBA" id="ARBA00022555"/>
    </source>
</evidence>
<evidence type="ECO:0000256" key="4">
    <source>
        <dbReference type="ARBA" id="ARBA00022691"/>
    </source>
</evidence>
<feature type="compositionally biased region" description="Basic and acidic residues" evidence="11">
    <location>
        <begin position="65"/>
        <end position="89"/>
    </location>
</feature>
<dbReference type="InterPro" id="IPR000571">
    <property type="entry name" value="Znf_CCCH"/>
</dbReference>
<feature type="region of interest" description="Disordered" evidence="11">
    <location>
        <begin position="584"/>
        <end position="614"/>
    </location>
</feature>
<dbReference type="Proteomes" id="UP001159427">
    <property type="component" value="Unassembled WGS sequence"/>
</dbReference>
<feature type="domain" description="C3H1-type" evidence="12">
    <location>
        <begin position="557"/>
        <end position="584"/>
    </location>
</feature>
<gene>
    <name evidence="13" type="ORF">PEVE_00009071</name>
</gene>
<keyword evidence="9" id="KW-0862">Zinc</keyword>
<evidence type="ECO:0000256" key="7">
    <source>
        <dbReference type="ARBA" id="ARBA00039099"/>
    </source>
</evidence>
<dbReference type="Gene3D" id="4.10.1000.10">
    <property type="entry name" value="Zinc finger, CCCH-type"/>
    <property type="match status" value="1"/>
</dbReference>
<feature type="compositionally biased region" description="Acidic residues" evidence="11">
    <location>
        <begin position="605"/>
        <end position="614"/>
    </location>
</feature>
<evidence type="ECO:0000259" key="12">
    <source>
        <dbReference type="PROSITE" id="PS50103"/>
    </source>
</evidence>
<dbReference type="PROSITE" id="PS51626">
    <property type="entry name" value="SAM_MT_TRM1"/>
    <property type="match status" value="1"/>
</dbReference>
<evidence type="ECO:0000256" key="8">
    <source>
        <dbReference type="ARBA" id="ARBA00051897"/>
    </source>
</evidence>
<dbReference type="EC" id="2.1.1.216" evidence="7 10"/>
<keyword evidence="9" id="KW-0863">Zinc-finger</keyword>
<evidence type="ECO:0000256" key="3">
    <source>
        <dbReference type="ARBA" id="ARBA00022679"/>
    </source>
</evidence>
<keyword evidence="6 10" id="KW-0694">RNA-binding</keyword>
<keyword evidence="5 10" id="KW-0819">tRNA processing</keyword>
<dbReference type="Pfam" id="PF00642">
    <property type="entry name" value="zf-CCCH"/>
    <property type="match status" value="1"/>
</dbReference>
<feature type="region of interest" description="Disordered" evidence="11">
    <location>
        <begin position="56"/>
        <end position="89"/>
    </location>
</feature>
<dbReference type="PROSITE" id="PS50103">
    <property type="entry name" value="ZF_C3H1"/>
    <property type="match status" value="1"/>
</dbReference>